<feature type="domain" description="C2H2-type" evidence="11">
    <location>
        <begin position="379"/>
        <end position="406"/>
    </location>
</feature>
<evidence type="ECO:0000256" key="2">
    <source>
        <dbReference type="ARBA" id="ARBA00006991"/>
    </source>
</evidence>
<dbReference type="PROSITE" id="PS50157">
    <property type="entry name" value="ZINC_FINGER_C2H2_2"/>
    <property type="match status" value="4"/>
</dbReference>
<dbReference type="Pfam" id="PF00096">
    <property type="entry name" value="zf-C2H2"/>
    <property type="match status" value="4"/>
</dbReference>
<dbReference type="AlphaFoldDB" id="A0AAQ6ITM1"/>
<dbReference type="GeneID" id="113154345"/>
<reference evidence="12" key="3">
    <citation type="submission" date="2025-09" db="UniProtKB">
        <authorList>
            <consortium name="Ensembl"/>
        </authorList>
    </citation>
    <scope>IDENTIFICATION</scope>
</reference>
<dbReference type="FunFam" id="3.30.160.60:FF:003288">
    <property type="entry name" value="Uncharacterized protein"/>
    <property type="match status" value="1"/>
</dbReference>
<dbReference type="GO" id="GO:0008270">
    <property type="term" value="F:zinc ion binding"/>
    <property type="evidence" value="ECO:0007669"/>
    <property type="project" value="UniProtKB-KW"/>
</dbReference>
<keyword evidence="3" id="KW-0479">Metal-binding</keyword>
<comment type="similarity">
    <text evidence="2">Belongs to the krueppel C2H2-type zinc-finger protein family.</text>
</comment>
<feature type="domain" description="C2H2-type" evidence="11">
    <location>
        <begin position="435"/>
        <end position="462"/>
    </location>
</feature>
<dbReference type="FunFam" id="3.30.160.60:FF:001954">
    <property type="entry name" value="Zinc finger protein 787"/>
    <property type="match status" value="1"/>
</dbReference>
<feature type="compositionally biased region" description="Basic and acidic residues" evidence="10">
    <location>
        <begin position="265"/>
        <end position="275"/>
    </location>
</feature>
<comment type="subcellular location">
    <subcellularLocation>
        <location evidence="1">Nucleus</location>
    </subcellularLocation>
</comment>
<evidence type="ECO:0000313" key="13">
    <source>
        <dbReference type="Proteomes" id="UP000265040"/>
    </source>
</evidence>
<dbReference type="FunFam" id="3.30.160.60:FF:000072">
    <property type="entry name" value="zinc finger protein 143 isoform X1"/>
    <property type="match status" value="1"/>
</dbReference>
<dbReference type="InterPro" id="IPR036236">
    <property type="entry name" value="Znf_C2H2_sf"/>
</dbReference>
<organism evidence="12 13">
    <name type="scientific">Anabas testudineus</name>
    <name type="common">Climbing perch</name>
    <name type="synonym">Anthias testudineus</name>
    <dbReference type="NCBI Taxonomy" id="64144"/>
    <lineage>
        <taxon>Eukaryota</taxon>
        <taxon>Metazoa</taxon>
        <taxon>Chordata</taxon>
        <taxon>Craniata</taxon>
        <taxon>Vertebrata</taxon>
        <taxon>Euteleostomi</taxon>
        <taxon>Actinopterygii</taxon>
        <taxon>Neopterygii</taxon>
        <taxon>Teleostei</taxon>
        <taxon>Neoteleostei</taxon>
        <taxon>Acanthomorphata</taxon>
        <taxon>Anabantaria</taxon>
        <taxon>Anabantiformes</taxon>
        <taxon>Anabantoidei</taxon>
        <taxon>Anabantidae</taxon>
        <taxon>Anabas</taxon>
    </lineage>
</organism>
<evidence type="ECO:0000256" key="5">
    <source>
        <dbReference type="ARBA" id="ARBA00022771"/>
    </source>
</evidence>
<dbReference type="Ensembl" id="ENSATET00000079237.1">
    <property type="protein sequence ID" value="ENSATEP00000077278.1"/>
    <property type="gene ID" value="ENSATEG00000031706.1"/>
</dbReference>
<dbReference type="Proteomes" id="UP000265040">
    <property type="component" value="Chromosome 5"/>
</dbReference>
<evidence type="ECO:0000256" key="3">
    <source>
        <dbReference type="ARBA" id="ARBA00022723"/>
    </source>
</evidence>
<feature type="domain" description="C2H2-type" evidence="11">
    <location>
        <begin position="351"/>
        <end position="378"/>
    </location>
</feature>
<sequence>MDSLTHLNAFISERLTAAAVEIFGAVEKTLVEYQREMSRSKDEIDHLRSLVLWPEVRLHRSAAHQLSPLGCDQEAATECCHDKRQAPGVSPGNRVTLHVKEEHDQRTDQQRGTAVSPQIVKRAHKDLSRHLYRILHVEQTADIKSEPDSDEFITSPSRREAELHCGISAESCGLQQEALTDPLEIADHAQDWSDEQQYPEHDWSPCPEDEESNPRPIKVEKFTSPSPREETEHEYEFPLKLEKSVYNAPHSSCHDQTGRTQTLHATEEERCDEGGGSKLSRLTGVPQPFYCVDPDSHDENAECVMNGESIRVNLLTGARRKKRKTPNLCYKEINSISVEEDVNDLTRERRHTCPMCAKRFKESSHLKEHVRIHTGEKPYQCKQCGMNFRQSGALTLHMRIHTGERPYQCNDCGRRFNRKGDMESHMVTHTGERPHMCTVCGKSYRRKSNLNTHLKVHAESKRDYTQPL</sequence>
<dbReference type="SUPFAM" id="SSF57667">
    <property type="entry name" value="beta-beta-alpha zinc fingers"/>
    <property type="match status" value="2"/>
</dbReference>
<feature type="region of interest" description="Disordered" evidence="10">
    <location>
        <begin position="250"/>
        <end position="279"/>
    </location>
</feature>
<keyword evidence="5 9" id="KW-0863">Zinc-finger</keyword>
<evidence type="ECO:0000313" key="12">
    <source>
        <dbReference type="Ensembl" id="ENSATEP00000077278.1"/>
    </source>
</evidence>
<dbReference type="FunFam" id="3.30.160.60:FF:000624">
    <property type="entry name" value="zinc finger protein 697"/>
    <property type="match status" value="1"/>
</dbReference>
<keyword evidence="6" id="KW-0862">Zinc</keyword>
<dbReference type="GO" id="GO:0005634">
    <property type="term" value="C:nucleus"/>
    <property type="evidence" value="ECO:0007669"/>
    <property type="project" value="UniProtKB-SubCell"/>
</dbReference>
<dbReference type="Gene3D" id="3.30.160.60">
    <property type="entry name" value="Classic Zinc Finger"/>
    <property type="match status" value="4"/>
</dbReference>
<accession>A0AAQ6ITM1</accession>
<reference evidence="12" key="2">
    <citation type="submission" date="2025-08" db="UniProtKB">
        <authorList>
            <consortium name="Ensembl"/>
        </authorList>
    </citation>
    <scope>IDENTIFICATION</scope>
</reference>
<dbReference type="GO" id="GO:0000978">
    <property type="term" value="F:RNA polymerase II cis-regulatory region sequence-specific DNA binding"/>
    <property type="evidence" value="ECO:0007669"/>
    <property type="project" value="TreeGrafter"/>
</dbReference>
<feature type="domain" description="C2H2-type" evidence="11">
    <location>
        <begin position="407"/>
        <end position="434"/>
    </location>
</feature>
<protein>
    <recommendedName>
        <fullName evidence="11">C2H2-type domain-containing protein</fullName>
    </recommendedName>
</protein>
<reference evidence="12 13" key="1">
    <citation type="submission" date="2021-04" db="EMBL/GenBank/DDBJ databases">
        <authorList>
            <consortium name="Wellcome Sanger Institute Data Sharing"/>
        </authorList>
    </citation>
    <scope>NUCLEOTIDE SEQUENCE [LARGE SCALE GENOMIC DNA]</scope>
</reference>
<dbReference type="GeneTree" id="ENSGT01150000286953"/>
<keyword evidence="13" id="KW-1185">Reference proteome</keyword>
<keyword evidence="7" id="KW-0238">DNA-binding</keyword>
<feature type="region of interest" description="Disordered" evidence="10">
    <location>
        <begin position="193"/>
        <end position="232"/>
    </location>
</feature>
<dbReference type="RefSeq" id="XP_026204266.1">
    <property type="nucleotide sequence ID" value="XM_026348481.1"/>
</dbReference>
<proteinExistence type="inferred from homology"/>
<name>A0AAQ6ITM1_ANATE</name>
<evidence type="ECO:0000256" key="8">
    <source>
        <dbReference type="ARBA" id="ARBA00023242"/>
    </source>
</evidence>
<evidence type="ECO:0000256" key="6">
    <source>
        <dbReference type="ARBA" id="ARBA00022833"/>
    </source>
</evidence>
<dbReference type="GO" id="GO:0000981">
    <property type="term" value="F:DNA-binding transcription factor activity, RNA polymerase II-specific"/>
    <property type="evidence" value="ECO:0007669"/>
    <property type="project" value="TreeGrafter"/>
</dbReference>
<dbReference type="SMART" id="SM00355">
    <property type="entry name" value="ZnF_C2H2"/>
    <property type="match status" value="4"/>
</dbReference>
<keyword evidence="8" id="KW-0539">Nucleus</keyword>
<dbReference type="PANTHER" id="PTHR23235">
    <property type="entry name" value="KRUEPPEL-LIKE TRANSCRIPTION FACTOR"/>
    <property type="match status" value="1"/>
</dbReference>
<evidence type="ECO:0000256" key="4">
    <source>
        <dbReference type="ARBA" id="ARBA00022737"/>
    </source>
</evidence>
<evidence type="ECO:0000256" key="10">
    <source>
        <dbReference type="SAM" id="MobiDB-lite"/>
    </source>
</evidence>
<keyword evidence="4" id="KW-0677">Repeat</keyword>
<dbReference type="InterPro" id="IPR013087">
    <property type="entry name" value="Znf_C2H2_type"/>
</dbReference>
<evidence type="ECO:0000256" key="7">
    <source>
        <dbReference type="ARBA" id="ARBA00023125"/>
    </source>
</evidence>
<dbReference type="PROSITE" id="PS00028">
    <property type="entry name" value="ZINC_FINGER_C2H2_1"/>
    <property type="match status" value="4"/>
</dbReference>
<evidence type="ECO:0000256" key="9">
    <source>
        <dbReference type="PROSITE-ProRule" id="PRU00042"/>
    </source>
</evidence>
<evidence type="ECO:0000259" key="11">
    <source>
        <dbReference type="PROSITE" id="PS50157"/>
    </source>
</evidence>
<evidence type="ECO:0000256" key="1">
    <source>
        <dbReference type="ARBA" id="ARBA00004123"/>
    </source>
</evidence>
<feature type="compositionally biased region" description="Basic and acidic residues" evidence="10">
    <location>
        <begin position="217"/>
        <end position="232"/>
    </location>
</feature>